<keyword evidence="1" id="KW-1133">Transmembrane helix</keyword>
<protein>
    <submittedName>
        <fullName evidence="2">DUF368 domain-containing protein</fullName>
    </submittedName>
</protein>
<feature type="transmembrane region" description="Helical" evidence="1">
    <location>
        <begin position="142"/>
        <end position="168"/>
    </location>
</feature>
<dbReference type="AlphaFoldDB" id="A0A4P7XJ49"/>
<reference evidence="2 3" key="1">
    <citation type="submission" date="2018-07" db="EMBL/GenBank/DDBJ databases">
        <title>Marsedoiliclastica nanhaica gen. nov. sp. nov., a novel marine hydrocarbonoclastic bacterium isolated from an in-situ enriched hydrocarbon-degrading consortium in deep-sea sediment.</title>
        <authorList>
            <person name="Dong C."/>
            <person name="Ma T."/>
            <person name="Liu R."/>
            <person name="Shao Z."/>
        </authorList>
    </citation>
    <scope>NUCLEOTIDE SEQUENCE [LARGE SCALE GENOMIC DNA]</scope>
    <source>
        <strain evidence="3">soil36-7</strain>
    </source>
</reference>
<accession>A0A4P7XJ49</accession>
<dbReference type="InterPro" id="IPR007163">
    <property type="entry name" value="VCA0040-like"/>
</dbReference>
<keyword evidence="1" id="KW-0472">Membrane</keyword>
<feature type="transmembrane region" description="Helical" evidence="1">
    <location>
        <begin position="180"/>
        <end position="199"/>
    </location>
</feature>
<feature type="transmembrane region" description="Helical" evidence="1">
    <location>
        <begin position="86"/>
        <end position="102"/>
    </location>
</feature>
<name>A0A4P7XJ49_9ALTE</name>
<dbReference type="PANTHER" id="PTHR37308">
    <property type="entry name" value="INTEGRAL MEMBRANE PROTEIN"/>
    <property type="match status" value="1"/>
</dbReference>
<proteinExistence type="predicted"/>
<feature type="transmembrane region" description="Helical" evidence="1">
    <location>
        <begin position="56"/>
        <end position="79"/>
    </location>
</feature>
<dbReference type="OrthoDB" id="9793746at2"/>
<evidence type="ECO:0000313" key="2">
    <source>
        <dbReference type="EMBL" id="QCF26372.1"/>
    </source>
</evidence>
<sequence length="297" mass="31696">MGAADIVPGVSGGTIAFISGIYERLLTAIAHGPAVLFSAMKHRQARRFWRELDGTFLLALLAGILTSIVSLASVISLLLEQQPVRLWSFFFGLIVAAIWYVGRQIDRFGPGEIAALVAGAVVSFGITLMVPGQIAVTSLTLFAAGAIAICAMILPGISGSFILLLMGMYAPVVNAIDERAILVLGIFAAGCLSGLLLFSRLIAWALRRYQAVALALLTGFMVGSLNKVWPWKLTQEWGEDRHGNPLPLVQANVGPVDYSSVTGEPHYLVSALGLAAAGFVLVLLLEWLGERQNKRAP</sequence>
<organism evidence="2 3">
    <name type="scientific">Hydrocarboniclastica marina</name>
    <dbReference type="NCBI Taxonomy" id="2259620"/>
    <lineage>
        <taxon>Bacteria</taxon>
        <taxon>Pseudomonadati</taxon>
        <taxon>Pseudomonadota</taxon>
        <taxon>Gammaproteobacteria</taxon>
        <taxon>Alteromonadales</taxon>
        <taxon>Alteromonadaceae</taxon>
        <taxon>Hydrocarboniclastica</taxon>
    </lineage>
</organism>
<evidence type="ECO:0000313" key="3">
    <source>
        <dbReference type="Proteomes" id="UP000298049"/>
    </source>
</evidence>
<gene>
    <name evidence="2" type="ORF">soil367_10730</name>
</gene>
<dbReference type="RefSeq" id="WP_136549091.1">
    <property type="nucleotide sequence ID" value="NZ_CP031093.1"/>
</dbReference>
<dbReference type="Proteomes" id="UP000298049">
    <property type="component" value="Chromosome"/>
</dbReference>
<keyword evidence="1" id="KW-0812">Transmembrane</keyword>
<evidence type="ECO:0000256" key="1">
    <source>
        <dbReference type="SAM" id="Phobius"/>
    </source>
</evidence>
<feature type="transmembrane region" description="Helical" evidence="1">
    <location>
        <begin position="267"/>
        <end position="288"/>
    </location>
</feature>
<keyword evidence="3" id="KW-1185">Reference proteome</keyword>
<dbReference type="Pfam" id="PF04018">
    <property type="entry name" value="VCA0040-like"/>
    <property type="match status" value="1"/>
</dbReference>
<feature type="transmembrane region" description="Helical" evidence="1">
    <location>
        <begin position="108"/>
        <end position="130"/>
    </location>
</feature>
<dbReference type="EMBL" id="CP031093">
    <property type="protein sequence ID" value="QCF26372.1"/>
    <property type="molecule type" value="Genomic_DNA"/>
</dbReference>
<dbReference type="KEGG" id="hmi:soil367_10730"/>
<dbReference type="PANTHER" id="PTHR37308:SF1">
    <property type="entry name" value="POLYPRENYL-PHOSPHATE TRANSPORTER"/>
    <property type="match status" value="1"/>
</dbReference>